<comment type="caution">
    <text evidence="3">The sequence shown here is derived from an EMBL/GenBank/DDBJ whole genome shotgun (WGS) entry which is preliminary data.</text>
</comment>
<feature type="chain" id="PRO_5032807895" evidence="2">
    <location>
        <begin position="28"/>
        <end position="371"/>
    </location>
</feature>
<dbReference type="EMBL" id="JAFCMP010000512">
    <property type="protein sequence ID" value="KAG5178780.1"/>
    <property type="molecule type" value="Genomic_DNA"/>
</dbReference>
<keyword evidence="4" id="KW-1185">Reference proteome</keyword>
<feature type="region of interest" description="Disordered" evidence="1">
    <location>
        <begin position="233"/>
        <end position="260"/>
    </location>
</feature>
<protein>
    <submittedName>
        <fullName evidence="3">Uncharacterized protein</fullName>
    </submittedName>
</protein>
<evidence type="ECO:0000256" key="2">
    <source>
        <dbReference type="SAM" id="SignalP"/>
    </source>
</evidence>
<dbReference type="OrthoDB" id="10377740at2759"/>
<dbReference type="Gene3D" id="3.90.550.10">
    <property type="entry name" value="Spore Coat Polysaccharide Biosynthesis Protein SpsA, Chain A"/>
    <property type="match status" value="1"/>
</dbReference>
<evidence type="ECO:0000313" key="4">
    <source>
        <dbReference type="Proteomes" id="UP000664859"/>
    </source>
</evidence>
<reference evidence="3" key="1">
    <citation type="submission" date="2021-02" db="EMBL/GenBank/DDBJ databases">
        <title>First Annotated Genome of the Yellow-green Alga Tribonema minus.</title>
        <authorList>
            <person name="Mahan K.M."/>
        </authorList>
    </citation>
    <scope>NUCLEOTIDE SEQUENCE</scope>
    <source>
        <strain evidence="3">UTEX B ZZ1240</strain>
    </source>
</reference>
<keyword evidence="2" id="KW-0732">Signal</keyword>
<dbReference type="SUPFAM" id="SSF53448">
    <property type="entry name" value="Nucleotide-diphospho-sugar transferases"/>
    <property type="match status" value="1"/>
</dbReference>
<sequence length="371" mass="39735">MGLSFRSRGLLLFLALLLASIYLLLRCDEAVQESAAASGAVDSSSGHRQLLYVPDAFVLIAMGHTLVNEAVSTSVLAVAEACVCSLRATGGYTGDIFLVTDDVESMQETDLVSHFGVILITYPYEFDKNDFDQVMFTKSRLLEVVPSNYTNIIYMDTDIMVTQPLEPLLRSIAAFPEGSVGVFSELASRSTRAGFEVYNAGFIAMQRGASEPCLADWSDTMTSWRDSYSEDAAAARSSGGSGGSSSGSDNARSISSGGGASSAFNGTADATAAPPLPPLMDDQEALNVAIARDLCAVVPLPGEHMKFMTDWPLLLLRAPAVLSHYTRTARGHLQRPSWLRPAWRRLALYSNAGAVCMDRAIAAYAPPADFV</sequence>
<gene>
    <name evidence="3" type="ORF">JKP88DRAFT_328482</name>
</gene>
<dbReference type="InterPro" id="IPR029044">
    <property type="entry name" value="Nucleotide-diphossugar_trans"/>
</dbReference>
<feature type="signal peptide" evidence="2">
    <location>
        <begin position="1"/>
        <end position="27"/>
    </location>
</feature>
<evidence type="ECO:0000256" key="1">
    <source>
        <dbReference type="SAM" id="MobiDB-lite"/>
    </source>
</evidence>
<organism evidence="3 4">
    <name type="scientific">Tribonema minus</name>
    <dbReference type="NCBI Taxonomy" id="303371"/>
    <lineage>
        <taxon>Eukaryota</taxon>
        <taxon>Sar</taxon>
        <taxon>Stramenopiles</taxon>
        <taxon>Ochrophyta</taxon>
        <taxon>PX clade</taxon>
        <taxon>Xanthophyceae</taxon>
        <taxon>Tribonematales</taxon>
        <taxon>Tribonemataceae</taxon>
        <taxon>Tribonema</taxon>
    </lineage>
</organism>
<dbReference type="Proteomes" id="UP000664859">
    <property type="component" value="Unassembled WGS sequence"/>
</dbReference>
<dbReference type="AlphaFoldDB" id="A0A836CA58"/>
<evidence type="ECO:0000313" key="3">
    <source>
        <dbReference type="EMBL" id="KAG5178780.1"/>
    </source>
</evidence>
<accession>A0A836CA58</accession>
<name>A0A836CA58_9STRA</name>
<proteinExistence type="predicted"/>
<feature type="compositionally biased region" description="Low complexity" evidence="1">
    <location>
        <begin position="246"/>
        <end position="260"/>
    </location>
</feature>